<evidence type="ECO:0000313" key="2">
    <source>
        <dbReference type="Proteomes" id="UP000052978"/>
    </source>
</evidence>
<dbReference type="AlphaFoldDB" id="S7MVS5"/>
<organism evidence="1 2">
    <name type="scientific">Myotis brandtii</name>
    <name type="common">Brandt's bat</name>
    <dbReference type="NCBI Taxonomy" id="109478"/>
    <lineage>
        <taxon>Eukaryota</taxon>
        <taxon>Metazoa</taxon>
        <taxon>Chordata</taxon>
        <taxon>Craniata</taxon>
        <taxon>Vertebrata</taxon>
        <taxon>Euteleostomi</taxon>
        <taxon>Mammalia</taxon>
        <taxon>Eutheria</taxon>
        <taxon>Laurasiatheria</taxon>
        <taxon>Chiroptera</taxon>
        <taxon>Yangochiroptera</taxon>
        <taxon>Vespertilionidae</taxon>
        <taxon>Myotis</taxon>
    </lineage>
</organism>
<evidence type="ECO:0000313" key="1">
    <source>
        <dbReference type="EMBL" id="EPQ08614.1"/>
    </source>
</evidence>
<name>S7MVS5_MYOBR</name>
<gene>
    <name evidence="1" type="ORF">D623_10031994</name>
</gene>
<protein>
    <submittedName>
        <fullName evidence="1">Uncharacterized protein</fullName>
    </submittedName>
</protein>
<reference evidence="1 2" key="1">
    <citation type="journal article" date="2013" name="Nat. Commun.">
        <title>Genome analysis reveals insights into physiology and longevity of the Brandt's bat Myotis brandtii.</title>
        <authorList>
            <person name="Seim I."/>
            <person name="Fang X."/>
            <person name="Xiong Z."/>
            <person name="Lobanov A.V."/>
            <person name="Huang Z."/>
            <person name="Ma S."/>
            <person name="Feng Y."/>
            <person name="Turanov A.A."/>
            <person name="Zhu Y."/>
            <person name="Lenz T.L."/>
            <person name="Gerashchenko M.V."/>
            <person name="Fan D."/>
            <person name="Hee Yim S."/>
            <person name="Yao X."/>
            <person name="Jordan D."/>
            <person name="Xiong Y."/>
            <person name="Ma Y."/>
            <person name="Lyapunov A.N."/>
            <person name="Chen G."/>
            <person name="Kulakova O.I."/>
            <person name="Sun Y."/>
            <person name="Lee S.G."/>
            <person name="Bronson R.T."/>
            <person name="Moskalev A.A."/>
            <person name="Sunyaev S.R."/>
            <person name="Zhang G."/>
            <person name="Krogh A."/>
            <person name="Wang J."/>
            <person name="Gladyshev V.N."/>
        </authorList>
    </citation>
    <scope>NUCLEOTIDE SEQUENCE [LARGE SCALE GENOMIC DNA]</scope>
</reference>
<proteinExistence type="predicted"/>
<sequence length="95" mass="11008">MRAWSFKHQDCWTVFTRGQGESFLRMKEAVVKESTTRLLQMCLPNQAQQDAHPLEHSSQSSALRHELHPAIHALISKPWKPSLMVLTYLPWPLCI</sequence>
<accession>S7MVS5</accession>
<dbReference type="Proteomes" id="UP000052978">
    <property type="component" value="Unassembled WGS sequence"/>
</dbReference>
<keyword evidence="2" id="KW-1185">Reference proteome</keyword>
<dbReference type="EMBL" id="KE162497">
    <property type="protein sequence ID" value="EPQ08614.1"/>
    <property type="molecule type" value="Genomic_DNA"/>
</dbReference>